<evidence type="ECO:0000313" key="4">
    <source>
        <dbReference type="Proteomes" id="UP000219636"/>
    </source>
</evidence>
<organism evidence="3 4">
    <name type="scientific">Ureibacillus xyleni</name>
    <dbReference type="NCBI Taxonomy" id="614648"/>
    <lineage>
        <taxon>Bacteria</taxon>
        <taxon>Bacillati</taxon>
        <taxon>Bacillota</taxon>
        <taxon>Bacilli</taxon>
        <taxon>Bacillales</taxon>
        <taxon>Caryophanaceae</taxon>
        <taxon>Ureibacillus</taxon>
    </lineage>
</organism>
<dbReference type="Gene3D" id="1.20.144.10">
    <property type="entry name" value="Phosphatidic acid phosphatase type 2/haloperoxidase"/>
    <property type="match status" value="2"/>
</dbReference>
<keyword evidence="1" id="KW-1133">Transmembrane helix</keyword>
<dbReference type="SUPFAM" id="SSF48317">
    <property type="entry name" value="Acid phosphatase/Vanadium-dependent haloperoxidase"/>
    <property type="match status" value="1"/>
</dbReference>
<reference evidence="4" key="1">
    <citation type="submission" date="2017-08" db="EMBL/GenBank/DDBJ databases">
        <authorList>
            <person name="Varghese N."/>
            <person name="Submissions S."/>
        </authorList>
    </citation>
    <scope>NUCLEOTIDE SEQUENCE [LARGE SCALE GENOMIC DNA]</scope>
    <source>
        <strain evidence="4">JC22</strain>
    </source>
</reference>
<dbReference type="InterPro" id="IPR000326">
    <property type="entry name" value="PAP2/HPO"/>
</dbReference>
<evidence type="ECO:0000259" key="2">
    <source>
        <dbReference type="SMART" id="SM00014"/>
    </source>
</evidence>
<dbReference type="AlphaFoldDB" id="A0A285SXF1"/>
<name>A0A285SXF1_9BACL</name>
<keyword evidence="1" id="KW-0472">Membrane</keyword>
<feature type="domain" description="Phosphatidic acid phosphatase type 2/haloperoxidase" evidence="2">
    <location>
        <begin position="77"/>
        <end position="188"/>
    </location>
</feature>
<feature type="transmembrane region" description="Helical" evidence="1">
    <location>
        <begin position="48"/>
        <end position="70"/>
    </location>
</feature>
<feature type="transmembrane region" description="Helical" evidence="1">
    <location>
        <begin position="146"/>
        <end position="163"/>
    </location>
</feature>
<dbReference type="PANTHER" id="PTHR14969">
    <property type="entry name" value="SPHINGOSINE-1-PHOSPHATE PHOSPHOHYDROLASE"/>
    <property type="match status" value="1"/>
</dbReference>
<feature type="transmembrane region" description="Helical" evidence="1">
    <location>
        <begin position="115"/>
        <end position="134"/>
    </location>
</feature>
<dbReference type="Pfam" id="PF01569">
    <property type="entry name" value="PAP2"/>
    <property type="match status" value="1"/>
</dbReference>
<dbReference type="Proteomes" id="UP000219636">
    <property type="component" value="Unassembled WGS sequence"/>
</dbReference>
<sequence length="204" mass="23784">MNKLHYIFAILTFFGFCILWLSYDTSFIEAFDQNVSNLLYGLDFITLFHYLGETKVIFCISFILLIFIWIRVGDLQLTLFVLLTVGFGYGLYQFLKHLIERPRPEIADQLSTYSFPSGHAVHGMLYLLTIAYVLSKVVASKKASRIVWSICIILFILIGTSRITEGRHYASDVLAGWMLGYSWFMICVWWYEHGHRKKIKNKTH</sequence>
<dbReference type="EMBL" id="OBMQ01000007">
    <property type="protein sequence ID" value="SOC12714.1"/>
    <property type="molecule type" value="Genomic_DNA"/>
</dbReference>
<keyword evidence="1" id="KW-0812">Transmembrane</keyword>
<feature type="transmembrane region" description="Helical" evidence="1">
    <location>
        <begin position="169"/>
        <end position="191"/>
    </location>
</feature>
<protein>
    <submittedName>
        <fullName evidence="3">Undecaprenyl-diphosphatase</fullName>
    </submittedName>
</protein>
<gene>
    <name evidence="3" type="ORF">SAMN05880501_10741</name>
</gene>
<feature type="transmembrane region" description="Helical" evidence="1">
    <location>
        <begin position="77"/>
        <end position="95"/>
    </location>
</feature>
<proteinExistence type="predicted"/>
<dbReference type="SMART" id="SM00014">
    <property type="entry name" value="acidPPc"/>
    <property type="match status" value="1"/>
</dbReference>
<dbReference type="OrthoDB" id="9789113at2"/>
<dbReference type="InterPro" id="IPR036938">
    <property type="entry name" value="PAP2/HPO_sf"/>
</dbReference>
<evidence type="ECO:0000256" key="1">
    <source>
        <dbReference type="SAM" id="Phobius"/>
    </source>
</evidence>
<accession>A0A285SXF1</accession>
<keyword evidence="4" id="KW-1185">Reference proteome</keyword>
<feature type="transmembrane region" description="Helical" evidence="1">
    <location>
        <begin position="7"/>
        <end position="28"/>
    </location>
</feature>
<dbReference type="PANTHER" id="PTHR14969:SF13">
    <property type="entry name" value="AT30094P"/>
    <property type="match status" value="1"/>
</dbReference>
<evidence type="ECO:0000313" key="3">
    <source>
        <dbReference type="EMBL" id="SOC12714.1"/>
    </source>
</evidence>
<dbReference type="CDD" id="cd03392">
    <property type="entry name" value="PAP2_like_2"/>
    <property type="match status" value="1"/>
</dbReference>